<evidence type="ECO:0000256" key="4">
    <source>
        <dbReference type="PROSITE-ProRule" id="PRU00094"/>
    </source>
</evidence>
<dbReference type="OMA" id="MMWKNEE"/>
<evidence type="ECO:0000256" key="2">
    <source>
        <dbReference type="ARBA" id="ARBA00023125"/>
    </source>
</evidence>
<reference evidence="7 9" key="1">
    <citation type="journal article" date="2011" name="Nature">
        <title>The Medicago genome provides insight into the evolution of rhizobial symbioses.</title>
        <authorList>
            <person name="Young N.D."/>
            <person name="Debelle F."/>
            <person name="Oldroyd G.E."/>
            <person name="Geurts R."/>
            <person name="Cannon S.B."/>
            <person name="Udvardi M.K."/>
            <person name="Benedito V.A."/>
            <person name="Mayer K.F."/>
            <person name="Gouzy J."/>
            <person name="Schoof H."/>
            <person name="Van de Peer Y."/>
            <person name="Proost S."/>
            <person name="Cook D.R."/>
            <person name="Meyers B.C."/>
            <person name="Spannagl M."/>
            <person name="Cheung F."/>
            <person name="De Mita S."/>
            <person name="Krishnakumar V."/>
            <person name="Gundlach H."/>
            <person name="Zhou S."/>
            <person name="Mudge J."/>
            <person name="Bharti A.K."/>
            <person name="Murray J.D."/>
            <person name="Naoumkina M.A."/>
            <person name="Rosen B."/>
            <person name="Silverstein K.A."/>
            <person name="Tang H."/>
            <person name="Rombauts S."/>
            <person name="Zhao P.X."/>
            <person name="Zhou P."/>
            <person name="Barbe V."/>
            <person name="Bardou P."/>
            <person name="Bechner M."/>
            <person name="Bellec A."/>
            <person name="Berger A."/>
            <person name="Berges H."/>
            <person name="Bidwell S."/>
            <person name="Bisseling T."/>
            <person name="Choisne N."/>
            <person name="Couloux A."/>
            <person name="Denny R."/>
            <person name="Deshpande S."/>
            <person name="Dai X."/>
            <person name="Doyle J.J."/>
            <person name="Dudez A.M."/>
            <person name="Farmer A.D."/>
            <person name="Fouteau S."/>
            <person name="Franken C."/>
            <person name="Gibelin C."/>
            <person name="Gish J."/>
            <person name="Goldstein S."/>
            <person name="Gonzalez A.J."/>
            <person name="Green P.J."/>
            <person name="Hallab A."/>
            <person name="Hartog M."/>
            <person name="Hua A."/>
            <person name="Humphray S.J."/>
            <person name="Jeong D.H."/>
            <person name="Jing Y."/>
            <person name="Jocker A."/>
            <person name="Kenton S.M."/>
            <person name="Kim D.J."/>
            <person name="Klee K."/>
            <person name="Lai H."/>
            <person name="Lang C."/>
            <person name="Lin S."/>
            <person name="Macmil S.L."/>
            <person name="Magdelenat G."/>
            <person name="Matthews L."/>
            <person name="McCorrison J."/>
            <person name="Monaghan E.L."/>
            <person name="Mun J.H."/>
            <person name="Najar F.Z."/>
            <person name="Nicholson C."/>
            <person name="Noirot C."/>
            <person name="O'Bleness M."/>
            <person name="Paule C.R."/>
            <person name="Poulain J."/>
            <person name="Prion F."/>
            <person name="Qin B."/>
            <person name="Qu C."/>
            <person name="Retzel E.F."/>
            <person name="Riddle C."/>
            <person name="Sallet E."/>
            <person name="Samain S."/>
            <person name="Samson N."/>
            <person name="Sanders I."/>
            <person name="Saurat O."/>
            <person name="Scarpelli C."/>
            <person name="Schiex T."/>
            <person name="Segurens B."/>
            <person name="Severin A.J."/>
            <person name="Sherrier D.J."/>
            <person name="Shi R."/>
            <person name="Sims S."/>
            <person name="Singer S.R."/>
            <person name="Sinharoy S."/>
            <person name="Sterck L."/>
            <person name="Viollet A."/>
            <person name="Wang B.B."/>
            <person name="Wang K."/>
            <person name="Wang M."/>
            <person name="Wang X."/>
            <person name="Warfsmann J."/>
            <person name="Weissenbach J."/>
            <person name="White D.D."/>
            <person name="White J.D."/>
            <person name="Wiley G.B."/>
            <person name="Wincker P."/>
            <person name="Xing Y."/>
            <person name="Yang L."/>
            <person name="Yao Z."/>
            <person name="Ying F."/>
            <person name="Zhai J."/>
            <person name="Zhou L."/>
            <person name="Zuber A."/>
            <person name="Denarie J."/>
            <person name="Dixon R.A."/>
            <person name="May G.D."/>
            <person name="Schwartz D.C."/>
            <person name="Rogers J."/>
            <person name="Quetier F."/>
            <person name="Town C.D."/>
            <person name="Roe B.A."/>
        </authorList>
    </citation>
    <scope>NUCLEOTIDE SEQUENCE [LARGE SCALE GENOMIC DNA]</scope>
    <source>
        <strain evidence="7">A17</strain>
        <strain evidence="8 9">cv. Jemalong A17</strain>
    </source>
</reference>
<evidence type="ECO:0000256" key="3">
    <source>
        <dbReference type="ARBA" id="ARBA00023163"/>
    </source>
</evidence>
<dbReference type="GO" id="GO:0008270">
    <property type="term" value="F:zinc ion binding"/>
    <property type="evidence" value="ECO:0007669"/>
    <property type="project" value="UniProtKB-KW"/>
</dbReference>
<feature type="compositionally biased region" description="Polar residues" evidence="5">
    <location>
        <begin position="56"/>
        <end position="71"/>
    </location>
</feature>
<keyword evidence="9" id="KW-1185">Reference proteome</keyword>
<proteinExistence type="predicted"/>
<dbReference type="PROSITE" id="PS50114">
    <property type="entry name" value="GATA_ZN_FINGER_2"/>
    <property type="match status" value="1"/>
</dbReference>
<dbReference type="GO" id="GO:0000976">
    <property type="term" value="F:transcription cis-regulatory region binding"/>
    <property type="evidence" value="ECO:0000318"/>
    <property type="project" value="GO_Central"/>
</dbReference>
<reference evidence="7 9" key="2">
    <citation type="journal article" date="2014" name="BMC Genomics">
        <title>An improved genome release (version Mt4.0) for the model legume Medicago truncatula.</title>
        <authorList>
            <person name="Tang H."/>
            <person name="Krishnakumar V."/>
            <person name="Bidwell S."/>
            <person name="Rosen B."/>
            <person name="Chan A."/>
            <person name="Zhou S."/>
            <person name="Gentzbittel L."/>
            <person name="Childs K.L."/>
            <person name="Yandell M."/>
            <person name="Gundlach H."/>
            <person name="Mayer K.F."/>
            <person name="Schwartz D.C."/>
            <person name="Town C.D."/>
        </authorList>
    </citation>
    <scope>GENOME REANNOTATION</scope>
    <source>
        <strain evidence="8 9">cv. Jemalong A17</strain>
    </source>
</reference>
<dbReference type="PANTHER" id="PTHR46855">
    <property type="entry name" value="OSJNBB0038F03.10 PROTEIN"/>
    <property type="match status" value="1"/>
</dbReference>
<keyword evidence="3" id="KW-0804">Transcription</keyword>
<dbReference type="SMART" id="SM00401">
    <property type="entry name" value="ZnF_GATA"/>
    <property type="match status" value="1"/>
</dbReference>
<keyword evidence="1" id="KW-0805">Transcription regulation</keyword>
<dbReference type="InterPro" id="IPR044589">
    <property type="entry name" value="GATA26/27"/>
</dbReference>
<dbReference type="STRING" id="3880.G7I2W4"/>
<keyword evidence="4" id="KW-0862">Zinc</keyword>
<name>G7I2W4_MEDTR</name>
<dbReference type="PaxDb" id="3880-AES61869"/>
<dbReference type="Proteomes" id="UP000002051">
    <property type="component" value="Unassembled WGS sequence"/>
</dbReference>
<dbReference type="HOGENOM" id="CLU_1689371_0_0_1"/>
<dbReference type="GO" id="GO:0006355">
    <property type="term" value="P:regulation of DNA-templated transcription"/>
    <property type="evidence" value="ECO:0007669"/>
    <property type="project" value="InterPro"/>
</dbReference>
<evidence type="ECO:0000256" key="5">
    <source>
        <dbReference type="SAM" id="MobiDB-lite"/>
    </source>
</evidence>
<dbReference type="PANTHER" id="PTHR46855:SF21">
    <property type="entry name" value="GATA ZINC FINGER PROTEIN"/>
    <property type="match status" value="1"/>
</dbReference>
<keyword evidence="2" id="KW-0238">DNA-binding</keyword>
<dbReference type="EnsemblPlants" id="AES61869">
    <property type="protein sequence ID" value="AES61869"/>
    <property type="gene ID" value="MTR_1g089830"/>
</dbReference>
<dbReference type="EMBL" id="CM001217">
    <property type="protein sequence ID" value="AES61869.1"/>
    <property type="molecule type" value="Genomic_DNA"/>
</dbReference>
<feature type="region of interest" description="Disordered" evidence="5">
    <location>
        <begin position="53"/>
        <end position="73"/>
    </location>
</feature>
<evidence type="ECO:0000313" key="9">
    <source>
        <dbReference type="Proteomes" id="UP000002051"/>
    </source>
</evidence>
<dbReference type="CDD" id="cd00202">
    <property type="entry name" value="ZnF_GATA"/>
    <property type="match status" value="1"/>
</dbReference>
<evidence type="ECO:0000313" key="7">
    <source>
        <dbReference type="EMBL" id="AES61869.1"/>
    </source>
</evidence>
<reference evidence="8" key="3">
    <citation type="submission" date="2015-04" db="UniProtKB">
        <authorList>
            <consortium name="EnsemblPlants"/>
        </authorList>
    </citation>
    <scope>IDENTIFICATION</scope>
    <source>
        <strain evidence="8">cv. Jemalong A17</strain>
    </source>
</reference>
<feature type="domain" description="GATA-type" evidence="6">
    <location>
        <begin position="1"/>
        <end position="31"/>
    </location>
</feature>
<dbReference type="SUPFAM" id="SSF57716">
    <property type="entry name" value="Glucocorticoid receptor-like (DNA-binding domain)"/>
    <property type="match status" value="1"/>
</dbReference>
<gene>
    <name evidence="7" type="ordered locus">MTR_1g089830</name>
</gene>
<keyword evidence="4" id="KW-0479">Metal-binding</keyword>
<organism evidence="7 9">
    <name type="scientific">Medicago truncatula</name>
    <name type="common">Barrel medic</name>
    <name type="synonym">Medicago tribuloides</name>
    <dbReference type="NCBI Taxonomy" id="3880"/>
    <lineage>
        <taxon>Eukaryota</taxon>
        <taxon>Viridiplantae</taxon>
        <taxon>Streptophyta</taxon>
        <taxon>Embryophyta</taxon>
        <taxon>Tracheophyta</taxon>
        <taxon>Spermatophyta</taxon>
        <taxon>Magnoliopsida</taxon>
        <taxon>eudicotyledons</taxon>
        <taxon>Gunneridae</taxon>
        <taxon>Pentapetalae</taxon>
        <taxon>rosids</taxon>
        <taxon>fabids</taxon>
        <taxon>Fabales</taxon>
        <taxon>Fabaceae</taxon>
        <taxon>Papilionoideae</taxon>
        <taxon>50 kb inversion clade</taxon>
        <taxon>NPAAA clade</taxon>
        <taxon>Hologalegina</taxon>
        <taxon>IRL clade</taxon>
        <taxon>Trifolieae</taxon>
        <taxon>Medicago</taxon>
    </lineage>
</organism>
<dbReference type="InterPro" id="IPR013088">
    <property type="entry name" value="Znf_NHR/GATA"/>
</dbReference>
<evidence type="ECO:0000256" key="1">
    <source>
        <dbReference type="ARBA" id="ARBA00023015"/>
    </source>
</evidence>
<protein>
    <submittedName>
        <fullName evidence="7">GATA zinc finger protein</fullName>
    </submittedName>
</protein>
<dbReference type="Pfam" id="PF00320">
    <property type="entry name" value="GATA"/>
    <property type="match status" value="1"/>
</dbReference>
<dbReference type="InterPro" id="IPR000679">
    <property type="entry name" value="Znf_GATA"/>
</dbReference>
<dbReference type="AlphaFoldDB" id="G7I2W4"/>
<sequence length="145" mass="16286">MISTETKVWRKGPYETPILCNACGLHFKAKGTLENYLPKIAQQNMSLDLDIEKASQSDPKLSNQTPETSTPMEEFQQKLRDLWESEKEVNESSSNNILLFDNMNNFIPSNEIGLGCSLLKTDVTSTGCTLQKTNVTFTDQHDSHA</sequence>
<keyword evidence="4" id="KW-0863">Zinc-finger</keyword>
<evidence type="ECO:0000313" key="8">
    <source>
        <dbReference type="EnsemblPlants" id="AES61869"/>
    </source>
</evidence>
<evidence type="ECO:0000259" key="6">
    <source>
        <dbReference type="PROSITE" id="PS50114"/>
    </source>
</evidence>
<dbReference type="Gene3D" id="3.30.50.10">
    <property type="entry name" value="Erythroid Transcription Factor GATA-1, subunit A"/>
    <property type="match status" value="1"/>
</dbReference>
<accession>G7I2W4</accession>